<reference evidence="1" key="1">
    <citation type="journal article" date="2021" name="Proc. Natl. Acad. Sci. U.S.A.">
        <title>A Catalog of Tens of Thousands of Viruses from Human Metagenomes Reveals Hidden Associations with Chronic Diseases.</title>
        <authorList>
            <person name="Tisza M.J."/>
            <person name="Buck C.B."/>
        </authorList>
    </citation>
    <scope>NUCLEOTIDE SEQUENCE</scope>
    <source>
        <strain evidence="1">Cts3e7</strain>
    </source>
</reference>
<organism evidence="1">
    <name type="scientific">Virus sp. cts3e7</name>
    <dbReference type="NCBI Taxonomy" id="2825802"/>
    <lineage>
        <taxon>Viruses</taxon>
    </lineage>
</organism>
<dbReference type="CDD" id="cd08054">
    <property type="entry name" value="gp6"/>
    <property type="match status" value="1"/>
</dbReference>
<dbReference type="InterPro" id="IPR006450">
    <property type="entry name" value="Phage_HK97_gp6-like"/>
</dbReference>
<evidence type="ECO:0000313" key="1">
    <source>
        <dbReference type="EMBL" id="DAE32620.1"/>
    </source>
</evidence>
<proteinExistence type="predicted"/>
<name>A0A8S5RNM4_9VIRU</name>
<dbReference type="NCBIfam" id="TIGR01560">
    <property type="entry name" value="put_DNA_pack"/>
    <property type="match status" value="1"/>
</dbReference>
<accession>A0A8S5RNM4</accession>
<dbReference type="EMBL" id="BK059126">
    <property type="protein sequence ID" value="DAE32620.1"/>
    <property type="molecule type" value="Genomic_DNA"/>
</dbReference>
<sequence length="97" mass="10790">MKVSELNIDVVSNYIRVDVTADTKPILDMVLSAAISYCMTYMGIADKTTLDDYEDMPIAVLSLCGEFYDNRTFTAVENAVVNHTAQAILDKYSINLL</sequence>
<dbReference type="Gene3D" id="1.10.3230.30">
    <property type="entry name" value="Phage gp6-like head-tail connector protein"/>
    <property type="match status" value="1"/>
</dbReference>
<protein>
    <submittedName>
        <fullName evidence="1">Head tail connector</fullName>
    </submittedName>
</protein>